<feature type="region of interest" description="Disordered" evidence="1">
    <location>
        <begin position="1"/>
        <end position="22"/>
    </location>
</feature>
<keyword evidence="3" id="KW-1185">Reference proteome</keyword>
<dbReference type="Proteomes" id="UP000324974">
    <property type="component" value="Chromosome"/>
</dbReference>
<dbReference type="EMBL" id="CP042425">
    <property type="protein sequence ID" value="QEL20444.1"/>
    <property type="molecule type" value="Genomic_DNA"/>
</dbReference>
<dbReference type="SUPFAM" id="SSF46689">
    <property type="entry name" value="Homeodomain-like"/>
    <property type="match status" value="1"/>
</dbReference>
<evidence type="ECO:0000256" key="1">
    <source>
        <dbReference type="SAM" id="MobiDB-lite"/>
    </source>
</evidence>
<accession>A0A5C1ATB3</accession>
<dbReference type="RefSeq" id="WP_149114748.1">
    <property type="nucleotide sequence ID" value="NZ_CP042425.1"/>
</dbReference>
<reference evidence="3" key="1">
    <citation type="submission" date="2019-08" db="EMBL/GenBank/DDBJ databases">
        <title>Limnoglobus roseus gen. nov., sp. nov., a novel freshwater planctomycete with a giant genome from the family Gemmataceae.</title>
        <authorList>
            <person name="Kulichevskaya I.S."/>
            <person name="Naumoff D.G."/>
            <person name="Miroshnikov K."/>
            <person name="Ivanova A."/>
            <person name="Philippov D.A."/>
            <person name="Hakobyan A."/>
            <person name="Rijpstra I.C."/>
            <person name="Sinninghe Damste J.S."/>
            <person name="Liesack W."/>
            <person name="Dedysh S.N."/>
        </authorList>
    </citation>
    <scope>NUCLEOTIDE SEQUENCE [LARGE SCALE GENOMIC DNA]</scope>
    <source>
        <strain evidence="3">PX52</strain>
    </source>
</reference>
<dbReference type="OrthoDB" id="2382297at2"/>
<name>A0A5C1ATB3_9BACT</name>
<dbReference type="Gene3D" id="1.10.10.60">
    <property type="entry name" value="Homeodomain-like"/>
    <property type="match status" value="1"/>
</dbReference>
<sequence>MSTVPPPADPDDGGRRRPGRPTKLTDELWQLFVELLLEGCFRSTACRNLGVGKTTFTRWMQAGKRYPRGRYGQFRAAVEGAEARAEANALRLILAAGKKDPKYLVWWLERKYPGRYGQCRGELSDLKRKLCELEKEVGKAVRDLGLPNDAIGESDGGAG</sequence>
<gene>
    <name evidence="2" type="ORF">PX52LOC_07542</name>
</gene>
<dbReference type="InterPro" id="IPR009057">
    <property type="entry name" value="Homeodomain-like_sf"/>
</dbReference>
<proteinExistence type="predicted"/>
<protein>
    <submittedName>
        <fullName evidence="2">Uncharacterized protein</fullName>
    </submittedName>
</protein>
<evidence type="ECO:0000313" key="2">
    <source>
        <dbReference type="EMBL" id="QEL20444.1"/>
    </source>
</evidence>
<dbReference type="AlphaFoldDB" id="A0A5C1ATB3"/>
<dbReference type="KEGG" id="lrs:PX52LOC_07542"/>
<evidence type="ECO:0000313" key="3">
    <source>
        <dbReference type="Proteomes" id="UP000324974"/>
    </source>
</evidence>
<organism evidence="2 3">
    <name type="scientific">Limnoglobus roseus</name>
    <dbReference type="NCBI Taxonomy" id="2598579"/>
    <lineage>
        <taxon>Bacteria</taxon>
        <taxon>Pseudomonadati</taxon>
        <taxon>Planctomycetota</taxon>
        <taxon>Planctomycetia</taxon>
        <taxon>Gemmatales</taxon>
        <taxon>Gemmataceae</taxon>
        <taxon>Limnoglobus</taxon>
    </lineage>
</organism>